<organism evidence="2 3">
    <name type="scientific">Trichomonas vaginalis (strain ATCC PRA-98 / G3)</name>
    <dbReference type="NCBI Taxonomy" id="412133"/>
    <lineage>
        <taxon>Eukaryota</taxon>
        <taxon>Metamonada</taxon>
        <taxon>Parabasalia</taxon>
        <taxon>Trichomonadida</taxon>
        <taxon>Trichomonadidae</taxon>
        <taxon>Trichomonas</taxon>
    </lineage>
</organism>
<name>A2EN87_TRIV3</name>
<evidence type="ECO:0000313" key="2">
    <source>
        <dbReference type="EMBL" id="EAY05846.1"/>
    </source>
</evidence>
<dbReference type="VEuPathDB" id="TrichDB:TVAG_284290"/>
<dbReference type="KEGG" id="tva:4763721"/>
<dbReference type="PROSITE" id="PS50011">
    <property type="entry name" value="PROTEIN_KINASE_DOM"/>
    <property type="match status" value="1"/>
</dbReference>
<accession>A2EN87</accession>
<dbReference type="SMR" id="A2EN87"/>
<proteinExistence type="predicted"/>
<dbReference type="PANTHER" id="PTHR24362:SF309">
    <property type="entry name" value="PROTEIN KINASE DOMAIN-CONTAINING PROTEIN"/>
    <property type="match status" value="1"/>
</dbReference>
<keyword evidence="3" id="KW-1185">Reference proteome</keyword>
<dbReference type="Proteomes" id="UP000001542">
    <property type="component" value="Unassembled WGS sequence"/>
</dbReference>
<evidence type="ECO:0000259" key="1">
    <source>
        <dbReference type="PROSITE" id="PS50011"/>
    </source>
</evidence>
<keyword evidence="2" id="KW-0418">Kinase</keyword>
<reference evidence="2" key="2">
    <citation type="journal article" date="2007" name="Science">
        <title>Draft genome sequence of the sexually transmitted pathogen Trichomonas vaginalis.</title>
        <authorList>
            <person name="Carlton J.M."/>
            <person name="Hirt R.P."/>
            <person name="Silva J.C."/>
            <person name="Delcher A.L."/>
            <person name="Schatz M."/>
            <person name="Zhao Q."/>
            <person name="Wortman J.R."/>
            <person name="Bidwell S.L."/>
            <person name="Alsmark U.C.M."/>
            <person name="Besteiro S."/>
            <person name="Sicheritz-Ponten T."/>
            <person name="Noel C.J."/>
            <person name="Dacks J.B."/>
            <person name="Foster P.G."/>
            <person name="Simillion C."/>
            <person name="Van de Peer Y."/>
            <person name="Miranda-Saavedra D."/>
            <person name="Barton G.J."/>
            <person name="Westrop G.D."/>
            <person name="Mueller S."/>
            <person name="Dessi D."/>
            <person name="Fiori P.L."/>
            <person name="Ren Q."/>
            <person name="Paulsen I."/>
            <person name="Zhang H."/>
            <person name="Bastida-Corcuera F.D."/>
            <person name="Simoes-Barbosa A."/>
            <person name="Brown M.T."/>
            <person name="Hayes R.D."/>
            <person name="Mukherjee M."/>
            <person name="Okumura C.Y."/>
            <person name="Schneider R."/>
            <person name="Smith A.J."/>
            <person name="Vanacova S."/>
            <person name="Villalvazo M."/>
            <person name="Haas B.J."/>
            <person name="Pertea M."/>
            <person name="Feldblyum T.V."/>
            <person name="Utterback T.R."/>
            <person name="Shu C.L."/>
            <person name="Osoegawa K."/>
            <person name="de Jong P.J."/>
            <person name="Hrdy I."/>
            <person name="Horvathova L."/>
            <person name="Zubacova Z."/>
            <person name="Dolezal P."/>
            <person name="Malik S.B."/>
            <person name="Logsdon J.M. Jr."/>
            <person name="Henze K."/>
            <person name="Gupta A."/>
            <person name="Wang C.C."/>
            <person name="Dunne R.L."/>
            <person name="Upcroft J.A."/>
            <person name="Upcroft P."/>
            <person name="White O."/>
            <person name="Salzberg S.L."/>
            <person name="Tang P."/>
            <person name="Chiu C.-H."/>
            <person name="Lee Y.-S."/>
            <person name="Embley T.M."/>
            <person name="Coombs G.H."/>
            <person name="Mottram J.C."/>
            <person name="Tachezy J."/>
            <person name="Fraser-Liggett C.M."/>
            <person name="Johnson P.J."/>
        </authorList>
    </citation>
    <scope>NUCLEOTIDE SEQUENCE [LARGE SCALE GENOMIC DNA]</scope>
    <source>
        <strain evidence="2">G3</strain>
    </source>
</reference>
<dbReference type="Pfam" id="PF00069">
    <property type="entry name" value="Pkinase"/>
    <property type="match status" value="1"/>
</dbReference>
<dbReference type="OrthoDB" id="6508051at2759"/>
<dbReference type="STRING" id="5722.A2EN87"/>
<dbReference type="RefSeq" id="XP_001318069.1">
    <property type="nucleotide sequence ID" value="XM_001318034.1"/>
</dbReference>
<feature type="domain" description="Protein kinase" evidence="1">
    <location>
        <begin position="1"/>
        <end position="91"/>
    </location>
</feature>
<evidence type="ECO:0000313" key="3">
    <source>
        <dbReference type="Proteomes" id="UP000001542"/>
    </source>
</evidence>
<dbReference type="InterPro" id="IPR000719">
    <property type="entry name" value="Prot_kinase_dom"/>
</dbReference>
<dbReference type="Gene3D" id="1.10.510.10">
    <property type="entry name" value="Transferase(Phosphotransferase) domain 1"/>
    <property type="match status" value="1"/>
</dbReference>
<gene>
    <name evidence="2" type="ORF">TVAG_284290</name>
</gene>
<dbReference type="InterPro" id="IPR011009">
    <property type="entry name" value="Kinase-like_dom_sf"/>
</dbReference>
<dbReference type="GO" id="GO:0004672">
    <property type="term" value="F:protein kinase activity"/>
    <property type="evidence" value="ECO:0007669"/>
    <property type="project" value="InterPro"/>
</dbReference>
<reference evidence="2" key="1">
    <citation type="submission" date="2006-10" db="EMBL/GenBank/DDBJ databases">
        <authorList>
            <person name="Amadeo P."/>
            <person name="Zhao Q."/>
            <person name="Wortman J."/>
            <person name="Fraser-Liggett C."/>
            <person name="Carlton J."/>
        </authorList>
    </citation>
    <scope>NUCLEOTIDE SEQUENCE</scope>
    <source>
        <strain evidence="2">G3</strain>
    </source>
</reference>
<dbReference type="EMBL" id="DS113438">
    <property type="protein sequence ID" value="EAY05846.1"/>
    <property type="molecule type" value="Genomic_DNA"/>
</dbReference>
<dbReference type="VEuPathDB" id="TrichDB:TVAGG3_0356030"/>
<keyword evidence="2" id="KW-0808">Transferase</keyword>
<protein>
    <submittedName>
        <fullName evidence="2">Carbon catabolite derepressing protein kinase, putative</fullName>
    </submittedName>
</protein>
<dbReference type="SUPFAM" id="SSF56112">
    <property type="entry name" value="Protein kinase-like (PK-like)"/>
    <property type="match status" value="1"/>
</dbReference>
<dbReference type="InParanoid" id="A2EN87"/>
<dbReference type="GO" id="GO:0005524">
    <property type="term" value="F:ATP binding"/>
    <property type="evidence" value="ECO:0007669"/>
    <property type="project" value="InterPro"/>
</dbReference>
<dbReference type="PANTHER" id="PTHR24362">
    <property type="entry name" value="SERINE/THREONINE-PROTEIN KINASE NEK"/>
    <property type="match status" value="1"/>
</dbReference>
<dbReference type="AlphaFoldDB" id="A2EN87"/>
<sequence>MFMAPEIFSQDSDNPICADVWTIGVTLYFMATRTFPFYSSDQLSLQRMIEAGIYAEDEIHNLMLRKVISRCLEVNIHKRATIAELLEMPYFKQFKPDSIPVSNSQMKASTLIIKPRIKENSLANKSQLGFHRGSSRIHFAPIQAVGSI</sequence>
<dbReference type="eggNOG" id="KOG0583">
    <property type="taxonomic scope" value="Eukaryota"/>
</dbReference>